<evidence type="ECO:0000313" key="2">
    <source>
        <dbReference type="EMBL" id="HJE25504.1"/>
    </source>
</evidence>
<organism evidence="2 3">
    <name type="scientific">Methylorubrum populi</name>
    <dbReference type="NCBI Taxonomy" id="223967"/>
    <lineage>
        <taxon>Bacteria</taxon>
        <taxon>Pseudomonadati</taxon>
        <taxon>Pseudomonadota</taxon>
        <taxon>Alphaproteobacteria</taxon>
        <taxon>Hyphomicrobiales</taxon>
        <taxon>Methylobacteriaceae</taxon>
        <taxon>Methylorubrum</taxon>
    </lineage>
</organism>
<protein>
    <submittedName>
        <fullName evidence="2">Uncharacterized protein</fullName>
    </submittedName>
</protein>
<accession>A0A921E582</accession>
<comment type="caution">
    <text evidence="2">The sequence shown here is derived from an EMBL/GenBank/DDBJ whole genome shotgun (WGS) entry which is preliminary data.</text>
</comment>
<reference evidence="2" key="2">
    <citation type="submission" date="2021-09" db="EMBL/GenBank/DDBJ databases">
        <authorList>
            <person name="Gilroy R."/>
        </authorList>
    </citation>
    <scope>NUCLEOTIDE SEQUENCE</scope>
    <source>
        <strain evidence="2">316</strain>
    </source>
</reference>
<evidence type="ECO:0000313" key="3">
    <source>
        <dbReference type="Proteomes" id="UP000742631"/>
    </source>
</evidence>
<feature type="compositionally biased region" description="Basic residues" evidence="1">
    <location>
        <begin position="7"/>
        <end position="24"/>
    </location>
</feature>
<dbReference type="AlphaFoldDB" id="A0A921E582"/>
<sequence>MSPDLKKPKRSSGLRQVKKPARKGRLLASSKLSDAKIREVIRCYAFARSPAEAIARTGLSHVTVYRLYGHIRRRLLYVGLYRAKTAFIDDMNDWEEEGRPHFDWEDFEKALRLWLGNRRGIDAKNRDLYVSEAVFRVQENRYEPLQIYNLILQAIKSVGPLNREPEPTAAALYYREVLRLNMQIFLSVARTLGDPVFNAFAESKTDTMISRMDPSFSEAAAFDRRVISKARKT</sequence>
<evidence type="ECO:0000256" key="1">
    <source>
        <dbReference type="SAM" id="MobiDB-lite"/>
    </source>
</evidence>
<name>A0A921E582_9HYPH</name>
<dbReference type="EMBL" id="DYYG01000054">
    <property type="protein sequence ID" value="HJE25504.1"/>
    <property type="molecule type" value="Genomic_DNA"/>
</dbReference>
<dbReference type="Proteomes" id="UP000742631">
    <property type="component" value="Unassembled WGS sequence"/>
</dbReference>
<gene>
    <name evidence="2" type="ORF">K8W01_17780</name>
</gene>
<feature type="region of interest" description="Disordered" evidence="1">
    <location>
        <begin position="1"/>
        <end position="24"/>
    </location>
</feature>
<reference evidence="2" key="1">
    <citation type="journal article" date="2021" name="PeerJ">
        <title>Extensive microbial diversity within the chicken gut microbiome revealed by metagenomics and culture.</title>
        <authorList>
            <person name="Gilroy R."/>
            <person name="Ravi A."/>
            <person name="Getino M."/>
            <person name="Pursley I."/>
            <person name="Horton D.L."/>
            <person name="Alikhan N.F."/>
            <person name="Baker D."/>
            <person name="Gharbi K."/>
            <person name="Hall N."/>
            <person name="Watson M."/>
            <person name="Adriaenssens E.M."/>
            <person name="Foster-Nyarko E."/>
            <person name="Jarju S."/>
            <person name="Secka A."/>
            <person name="Antonio M."/>
            <person name="Oren A."/>
            <person name="Chaudhuri R.R."/>
            <person name="La Ragione R."/>
            <person name="Hildebrand F."/>
            <person name="Pallen M.J."/>
        </authorList>
    </citation>
    <scope>NUCLEOTIDE SEQUENCE</scope>
    <source>
        <strain evidence="2">316</strain>
    </source>
</reference>
<proteinExistence type="predicted"/>